<protein>
    <submittedName>
        <fullName evidence="11">DNA-binding response regulator</fullName>
    </submittedName>
</protein>
<dbReference type="EMBL" id="BOSL01000001">
    <property type="protein sequence ID" value="GIP51385.1"/>
    <property type="molecule type" value="Genomic_DNA"/>
</dbReference>
<dbReference type="InterPro" id="IPR009057">
    <property type="entry name" value="Homeodomain-like_sf"/>
</dbReference>
<feature type="domain" description="Response regulatory" evidence="10">
    <location>
        <begin position="4"/>
        <end position="122"/>
    </location>
</feature>
<evidence type="ECO:0000256" key="5">
    <source>
        <dbReference type="ARBA" id="ARBA00023015"/>
    </source>
</evidence>
<dbReference type="SMART" id="SM00342">
    <property type="entry name" value="HTH_ARAC"/>
    <property type="match status" value="1"/>
</dbReference>
<dbReference type="Pfam" id="PF00072">
    <property type="entry name" value="Response_reg"/>
    <property type="match status" value="1"/>
</dbReference>
<keyword evidence="2" id="KW-0963">Cytoplasm</keyword>
<evidence type="ECO:0000259" key="10">
    <source>
        <dbReference type="PROSITE" id="PS50110"/>
    </source>
</evidence>
<dbReference type="InterPro" id="IPR001789">
    <property type="entry name" value="Sig_transdc_resp-reg_receiver"/>
</dbReference>
<keyword evidence="5" id="KW-0805">Transcription regulation</keyword>
<comment type="subcellular location">
    <subcellularLocation>
        <location evidence="1">Cytoplasm</location>
    </subcellularLocation>
</comment>
<keyword evidence="3 8" id="KW-0597">Phosphoprotein</keyword>
<gene>
    <name evidence="11" type="ORF">J42TS3_04200</name>
</gene>
<feature type="modified residue" description="4-aspartylphosphate" evidence="8">
    <location>
        <position position="56"/>
    </location>
</feature>
<evidence type="ECO:0000256" key="8">
    <source>
        <dbReference type="PROSITE-ProRule" id="PRU00169"/>
    </source>
</evidence>
<accession>A0ABQ4M7H9</accession>
<keyword evidence="7" id="KW-0804">Transcription</keyword>
<comment type="caution">
    <text evidence="11">The sequence shown here is derived from an EMBL/GenBank/DDBJ whole genome shotgun (WGS) entry which is preliminary data.</text>
</comment>
<evidence type="ECO:0000313" key="11">
    <source>
        <dbReference type="EMBL" id="GIP51385.1"/>
    </source>
</evidence>
<dbReference type="Pfam" id="PF12833">
    <property type="entry name" value="HTH_18"/>
    <property type="match status" value="1"/>
</dbReference>
<evidence type="ECO:0000256" key="7">
    <source>
        <dbReference type="ARBA" id="ARBA00023163"/>
    </source>
</evidence>
<evidence type="ECO:0000256" key="6">
    <source>
        <dbReference type="ARBA" id="ARBA00023125"/>
    </source>
</evidence>
<dbReference type="GO" id="GO:0003677">
    <property type="term" value="F:DNA binding"/>
    <property type="evidence" value="ECO:0007669"/>
    <property type="project" value="UniProtKB-KW"/>
</dbReference>
<keyword evidence="12" id="KW-1185">Reference proteome</keyword>
<dbReference type="CDD" id="cd17536">
    <property type="entry name" value="REC_YesN-like"/>
    <property type="match status" value="1"/>
</dbReference>
<dbReference type="SMART" id="SM00448">
    <property type="entry name" value="REC"/>
    <property type="match status" value="1"/>
</dbReference>
<dbReference type="SUPFAM" id="SSF46689">
    <property type="entry name" value="Homeodomain-like"/>
    <property type="match status" value="1"/>
</dbReference>
<dbReference type="InterPro" id="IPR018060">
    <property type="entry name" value="HTH_AraC"/>
</dbReference>
<dbReference type="PROSITE" id="PS01124">
    <property type="entry name" value="HTH_ARAC_FAMILY_2"/>
    <property type="match status" value="1"/>
</dbReference>
<dbReference type="Gene3D" id="3.40.50.2300">
    <property type="match status" value="1"/>
</dbReference>
<reference evidence="11 12" key="1">
    <citation type="submission" date="2021-03" db="EMBL/GenBank/DDBJ databases">
        <title>Antimicrobial resistance genes in bacteria isolated from Japanese honey, and their potential for conferring macrolide and lincosamide resistance in the American foulbrood pathogen Paenibacillus larvae.</title>
        <authorList>
            <person name="Okamoto M."/>
            <person name="Kumagai M."/>
            <person name="Kanamori H."/>
            <person name="Takamatsu D."/>
        </authorList>
    </citation>
    <scope>NUCLEOTIDE SEQUENCE [LARGE SCALE GENOMIC DNA]</scope>
    <source>
        <strain evidence="11 12">J42TS3</strain>
    </source>
</reference>
<name>A0ABQ4M7H9_9BACL</name>
<feature type="domain" description="HTH araC/xylS-type" evidence="9">
    <location>
        <begin position="414"/>
        <end position="512"/>
    </location>
</feature>
<dbReference type="RefSeq" id="WP_213653585.1">
    <property type="nucleotide sequence ID" value="NZ_BOSL01000001.1"/>
</dbReference>
<evidence type="ECO:0000256" key="2">
    <source>
        <dbReference type="ARBA" id="ARBA00022490"/>
    </source>
</evidence>
<evidence type="ECO:0000259" key="9">
    <source>
        <dbReference type="PROSITE" id="PS01124"/>
    </source>
</evidence>
<evidence type="ECO:0000256" key="4">
    <source>
        <dbReference type="ARBA" id="ARBA00023012"/>
    </source>
</evidence>
<evidence type="ECO:0000313" key="12">
    <source>
        <dbReference type="Proteomes" id="UP000679992"/>
    </source>
</evidence>
<organism evidence="11 12">
    <name type="scientific">Paenibacillus vini</name>
    <dbReference type="NCBI Taxonomy" id="1476024"/>
    <lineage>
        <taxon>Bacteria</taxon>
        <taxon>Bacillati</taxon>
        <taxon>Bacillota</taxon>
        <taxon>Bacilli</taxon>
        <taxon>Bacillales</taxon>
        <taxon>Paenibacillaceae</taxon>
        <taxon>Paenibacillus</taxon>
    </lineage>
</organism>
<dbReference type="PANTHER" id="PTHR42713">
    <property type="entry name" value="HISTIDINE KINASE-RELATED"/>
    <property type="match status" value="1"/>
</dbReference>
<dbReference type="Proteomes" id="UP000679992">
    <property type="component" value="Unassembled WGS sequence"/>
</dbReference>
<dbReference type="InterPro" id="IPR011006">
    <property type="entry name" value="CheY-like_superfamily"/>
</dbReference>
<dbReference type="PANTHER" id="PTHR42713:SF3">
    <property type="entry name" value="TRANSCRIPTIONAL REGULATORY PROTEIN HPTR"/>
    <property type="match status" value="1"/>
</dbReference>
<evidence type="ECO:0000256" key="1">
    <source>
        <dbReference type="ARBA" id="ARBA00004496"/>
    </source>
</evidence>
<proteinExistence type="predicted"/>
<dbReference type="Gene3D" id="1.10.10.60">
    <property type="entry name" value="Homeodomain-like"/>
    <property type="match status" value="2"/>
</dbReference>
<dbReference type="SUPFAM" id="SSF52172">
    <property type="entry name" value="CheY-like"/>
    <property type="match status" value="1"/>
</dbReference>
<evidence type="ECO:0000256" key="3">
    <source>
        <dbReference type="ARBA" id="ARBA00022553"/>
    </source>
</evidence>
<dbReference type="PROSITE" id="PS50110">
    <property type="entry name" value="RESPONSE_REGULATORY"/>
    <property type="match status" value="1"/>
</dbReference>
<keyword evidence="4" id="KW-0902">Two-component regulatory system</keyword>
<dbReference type="InterPro" id="IPR051552">
    <property type="entry name" value="HptR"/>
</dbReference>
<keyword evidence="6 11" id="KW-0238">DNA-binding</keyword>
<sequence length="513" mass="59255">MRFKVILIDDEPAALEGMQLWIDWEKLGFEICGTCSNGAEGLRSIEELKPDLVVTDVNMPLMDGLEMIGAWQKNGDRKVNFVIVSGYSEFDYARRAMSFGILHYLLKPIDQDEAEKELQTVYQEILHEYERQQISQVASYEETVGLLKKLVTKEPPTQSELTVLERLSGIRETWNLCLVKCDPPVYSQLRETAASLLSDREGIYLIDLEMHCFGIVFGYDPARGQRDESWEILRELSQIYSSYHVFMSVGAGESSLFHLENCYRTAREAIVHNFYDPAYAAIKEYEAVRSCRFQYDYDQIRLIDGIAGAMNLLDVSGFEEAVESAARSFREMEIVPEIVKKIVIHLMYKIMEYLRESDGEQVESLLAKYNLLLSGLSDAVLLLDDLMGHLLNCGRDTIQMMHREQSLKSQGIIQEINEYIRGHYREALTIKRLSEVFYLHPVYLGQLLQRKNGISFNEFVHNLRIEEAVTHLKQNRQKNSEIAEKVGYANYGQFLKQFEKRMGMSPNEFKNRN</sequence>